<dbReference type="Proteomes" id="UP001209878">
    <property type="component" value="Unassembled WGS sequence"/>
</dbReference>
<keyword evidence="3" id="KW-1185">Reference proteome</keyword>
<name>A0AAD9P852_RIDPI</name>
<sequence length="259" mass="28709">MKARILGTGSRLIILVHCPYRGPSSTDRLRISHWSPFDPVVMRLDTCEHWSKMKVKAVVAAEAKRAAASGKTRRCDPSSGEACEVLKFRDLCVPVPTQKSTRPCVSAKPSALMTEYSQRAKEGFQYWYRERPKPTSCKYGSDWGLLSYVGRNRRTADLRSTCTACRSRGTTRRSGRALCVDARSRRDASRHGRPQRVVPPGQAGARPMPGDVGVPLARSADGSAAETASPALTSRDDNIVYWRSLVKSTTQRHDVPNVY</sequence>
<gene>
    <name evidence="2" type="ORF">NP493_95g03017</name>
</gene>
<evidence type="ECO:0000256" key="1">
    <source>
        <dbReference type="SAM" id="MobiDB-lite"/>
    </source>
</evidence>
<reference evidence="2" key="1">
    <citation type="journal article" date="2023" name="Mol. Biol. Evol.">
        <title>Third-Generation Sequencing Reveals the Adaptive Role of the Epigenome in Three Deep-Sea Polychaetes.</title>
        <authorList>
            <person name="Perez M."/>
            <person name="Aroh O."/>
            <person name="Sun Y."/>
            <person name="Lan Y."/>
            <person name="Juniper S.K."/>
            <person name="Young C.R."/>
            <person name="Angers B."/>
            <person name="Qian P.Y."/>
        </authorList>
    </citation>
    <scope>NUCLEOTIDE SEQUENCE</scope>
    <source>
        <strain evidence="2">R07B-5</strain>
    </source>
</reference>
<accession>A0AAD9P852</accession>
<comment type="caution">
    <text evidence="2">The sequence shown here is derived from an EMBL/GenBank/DDBJ whole genome shotgun (WGS) entry which is preliminary data.</text>
</comment>
<feature type="region of interest" description="Disordered" evidence="1">
    <location>
        <begin position="181"/>
        <end position="230"/>
    </location>
</feature>
<organism evidence="2 3">
    <name type="scientific">Ridgeia piscesae</name>
    <name type="common">Tubeworm</name>
    <dbReference type="NCBI Taxonomy" id="27915"/>
    <lineage>
        <taxon>Eukaryota</taxon>
        <taxon>Metazoa</taxon>
        <taxon>Spiralia</taxon>
        <taxon>Lophotrochozoa</taxon>
        <taxon>Annelida</taxon>
        <taxon>Polychaeta</taxon>
        <taxon>Sedentaria</taxon>
        <taxon>Canalipalpata</taxon>
        <taxon>Sabellida</taxon>
        <taxon>Siboglinidae</taxon>
        <taxon>Ridgeia</taxon>
    </lineage>
</organism>
<protein>
    <submittedName>
        <fullName evidence="2">Uncharacterized protein</fullName>
    </submittedName>
</protein>
<proteinExistence type="predicted"/>
<evidence type="ECO:0000313" key="3">
    <source>
        <dbReference type="Proteomes" id="UP001209878"/>
    </source>
</evidence>
<dbReference type="AlphaFoldDB" id="A0AAD9P852"/>
<evidence type="ECO:0000313" key="2">
    <source>
        <dbReference type="EMBL" id="KAK2189855.1"/>
    </source>
</evidence>
<dbReference type="EMBL" id="JAODUO010000095">
    <property type="protein sequence ID" value="KAK2189855.1"/>
    <property type="molecule type" value="Genomic_DNA"/>
</dbReference>